<keyword evidence="4" id="KW-1185">Reference proteome</keyword>
<keyword evidence="1" id="KW-0472">Membrane</keyword>
<evidence type="ECO:0000313" key="3">
    <source>
        <dbReference type="EMBL" id="AIG27379.1"/>
    </source>
</evidence>
<dbReference type="EMBL" id="CP007806">
    <property type="protein sequence ID" value="AIG27379.1"/>
    <property type="molecule type" value="Genomic_DNA"/>
</dbReference>
<dbReference type="RefSeq" id="WP_003335719.1">
    <property type="nucleotide sequence ID" value="NZ_CP007806.1"/>
</dbReference>
<proteinExistence type="predicted"/>
<accession>A0A075R6D6</accession>
<feature type="domain" description="YcdB/YcdC repeated" evidence="2">
    <location>
        <begin position="352"/>
        <end position="468"/>
    </location>
</feature>
<sequence>MDVDSFDKKLAQEFRTTNLDVLPFTPQLEAKIWEGIRKKKQKNRRLFASLSLACGFTLIVLGSRSVWLEDIQLSSKQPIIKLETELKGLSLEAQKTMQSLYKFAPYLKNGKVMEFKDARDNYIVTIEEKKTEKEEEGWSARIRLDRTNGKLEELDVLNAGRDKGNKAIDSQSATAILQEFLGEKRKEYKQTNLSKSSANFMRYVNGIPVSGDNVYISINGKGELKGFGVRSDEWIDQSAFPHPSQAIPVHELENQLQKYIKLRYVEHFDPKNDRPILEYTPGILNAYSFDAITGKAIYHTYYDYDQPTLIKMNPPNKPALARNQQEAELLIKQEYGIKGPLKVYSNNWDDHKQRKEENEAVYQFGEKGEYTVITELSSGRVLQISKVTLKEKWRVSKEKAREKAIRFLEKYLDPWDKEVQLTYSNENEYTHIFRFFKSHQGIPVLQTDSSYLSYSVHVDSATGEVILFIKDSVEKPFVSSSIKQVKLPDRNAIVSPKVGASEWLRYNPVELVYEYVDGGKKTRLVYRVKERKVDKNVFIDATTGKAVFVDR</sequence>
<dbReference type="STRING" id="1042163.BRLA_c030670"/>
<dbReference type="HOGENOM" id="CLU_494072_0_0_9"/>
<dbReference type="AlphaFoldDB" id="A0A075R6D6"/>
<reference evidence="3 4" key="1">
    <citation type="journal article" date="2011" name="J. Bacteriol.">
        <title>Genome sequence of Brevibacillus laterosporus LMG 15441, a pathogen of invertebrates.</title>
        <authorList>
            <person name="Djukic M."/>
            <person name="Poehlein A."/>
            <person name="Thurmer A."/>
            <person name="Daniel R."/>
        </authorList>
    </citation>
    <scope>NUCLEOTIDE SEQUENCE [LARGE SCALE GENOMIC DNA]</scope>
    <source>
        <strain evidence="3 4">LMG 15441</strain>
    </source>
</reference>
<dbReference type="InterPro" id="IPR032599">
    <property type="entry name" value="YcdB/YcdC_rep_domain"/>
</dbReference>
<feature type="domain" description="YcdB/YcdC repeated" evidence="2">
    <location>
        <begin position="132"/>
        <end position="227"/>
    </location>
</feature>
<name>A0A075R6D6_BRELA</name>
<feature type="transmembrane region" description="Helical" evidence="1">
    <location>
        <begin position="46"/>
        <end position="67"/>
    </location>
</feature>
<evidence type="ECO:0000313" key="4">
    <source>
        <dbReference type="Proteomes" id="UP000005850"/>
    </source>
</evidence>
<evidence type="ECO:0000256" key="1">
    <source>
        <dbReference type="SAM" id="Phobius"/>
    </source>
</evidence>
<dbReference type="Proteomes" id="UP000005850">
    <property type="component" value="Chromosome"/>
</dbReference>
<dbReference type="KEGG" id="blr:BRLA_c030670"/>
<keyword evidence="1" id="KW-1133">Transmembrane helix</keyword>
<dbReference type="Pfam" id="PF16244">
    <property type="entry name" value="DUF4901"/>
    <property type="match status" value="2"/>
</dbReference>
<evidence type="ECO:0000259" key="2">
    <source>
        <dbReference type="Pfam" id="PF16244"/>
    </source>
</evidence>
<organism evidence="3 4">
    <name type="scientific">Brevibacillus laterosporus LMG 15441</name>
    <dbReference type="NCBI Taxonomy" id="1042163"/>
    <lineage>
        <taxon>Bacteria</taxon>
        <taxon>Bacillati</taxon>
        <taxon>Bacillota</taxon>
        <taxon>Bacilli</taxon>
        <taxon>Bacillales</taxon>
        <taxon>Paenibacillaceae</taxon>
        <taxon>Brevibacillus</taxon>
    </lineage>
</organism>
<keyword evidence="1" id="KW-0812">Transmembrane</keyword>
<gene>
    <name evidence="3" type="ORF">BRLA_c030670</name>
</gene>
<protein>
    <recommendedName>
        <fullName evidence="2">YcdB/YcdC repeated domain-containing protein</fullName>
    </recommendedName>
</protein>